<dbReference type="InterPro" id="IPR009057">
    <property type="entry name" value="Homeodomain-like_sf"/>
</dbReference>
<evidence type="ECO:0000256" key="1">
    <source>
        <dbReference type="ARBA" id="ARBA00023125"/>
    </source>
</evidence>
<protein>
    <recommendedName>
        <fullName evidence="3">HTH tetR-type domain-containing protein</fullName>
    </recommendedName>
</protein>
<dbReference type="InterPro" id="IPR039532">
    <property type="entry name" value="TetR_C_Firmicutes"/>
</dbReference>
<dbReference type="Pfam" id="PF14278">
    <property type="entry name" value="TetR_C_8"/>
    <property type="match status" value="1"/>
</dbReference>
<reference evidence="4 5" key="1">
    <citation type="submission" date="2016-05" db="EMBL/GenBank/DDBJ databases">
        <title>Microbial solvent formation.</title>
        <authorList>
            <person name="Poehlein A."/>
            <person name="Montoya Solano J.D."/>
            <person name="Flitsch S."/>
            <person name="Krabben P."/>
            <person name="Duerre P."/>
            <person name="Daniel R."/>
        </authorList>
    </citation>
    <scope>NUCLEOTIDE SEQUENCE [LARGE SCALE GENOMIC DNA]</scope>
    <source>
        <strain evidence="4 5">DSM 2619</strain>
    </source>
</reference>
<dbReference type="PANTHER" id="PTHR43479:SF11">
    <property type="entry name" value="ACREF_ENVCD OPERON REPRESSOR-RELATED"/>
    <property type="match status" value="1"/>
</dbReference>
<feature type="DNA-binding region" description="H-T-H motif" evidence="2">
    <location>
        <begin position="34"/>
        <end position="53"/>
    </location>
</feature>
<evidence type="ECO:0000313" key="4">
    <source>
        <dbReference type="EMBL" id="OOM81983.1"/>
    </source>
</evidence>
<dbReference type="SUPFAM" id="SSF46689">
    <property type="entry name" value="Homeodomain-like"/>
    <property type="match status" value="1"/>
</dbReference>
<organism evidence="4 5">
    <name type="scientific">Clostridium puniceum</name>
    <dbReference type="NCBI Taxonomy" id="29367"/>
    <lineage>
        <taxon>Bacteria</taxon>
        <taxon>Bacillati</taxon>
        <taxon>Bacillota</taxon>
        <taxon>Clostridia</taxon>
        <taxon>Eubacteriales</taxon>
        <taxon>Clostridiaceae</taxon>
        <taxon>Clostridium</taxon>
    </lineage>
</organism>
<evidence type="ECO:0000313" key="5">
    <source>
        <dbReference type="Proteomes" id="UP000190890"/>
    </source>
</evidence>
<dbReference type="STRING" id="29367.CLPUN_06640"/>
<keyword evidence="5" id="KW-1185">Reference proteome</keyword>
<gene>
    <name evidence="4" type="ORF">CLPUN_06640</name>
</gene>
<dbReference type="OrthoDB" id="9810250at2"/>
<feature type="domain" description="HTH tetR-type" evidence="3">
    <location>
        <begin position="11"/>
        <end position="71"/>
    </location>
</feature>
<dbReference type="RefSeq" id="WP_077845958.1">
    <property type="nucleotide sequence ID" value="NZ_LZZM01000037.1"/>
</dbReference>
<dbReference type="PANTHER" id="PTHR43479">
    <property type="entry name" value="ACREF/ENVCD OPERON REPRESSOR-RELATED"/>
    <property type="match status" value="1"/>
</dbReference>
<dbReference type="InterPro" id="IPR001647">
    <property type="entry name" value="HTH_TetR"/>
</dbReference>
<proteinExistence type="predicted"/>
<dbReference type="Proteomes" id="UP000190890">
    <property type="component" value="Unassembled WGS sequence"/>
</dbReference>
<evidence type="ECO:0000256" key="2">
    <source>
        <dbReference type="PROSITE-ProRule" id="PRU00335"/>
    </source>
</evidence>
<accession>A0A1S8TW45</accession>
<name>A0A1S8TW45_9CLOT</name>
<dbReference type="AlphaFoldDB" id="A0A1S8TW45"/>
<dbReference type="EMBL" id="LZZM01000037">
    <property type="protein sequence ID" value="OOM81983.1"/>
    <property type="molecule type" value="Genomic_DNA"/>
</dbReference>
<comment type="caution">
    <text evidence="4">The sequence shown here is derived from an EMBL/GenBank/DDBJ whole genome shotgun (WGS) entry which is preliminary data.</text>
</comment>
<keyword evidence="1 2" id="KW-0238">DNA-binding</keyword>
<dbReference type="Gene3D" id="1.10.357.10">
    <property type="entry name" value="Tetracycline Repressor, domain 2"/>
    <property type="match status" value="1"/>
</dbReference>
<dbReference type="PROSITE" id="PS50977">
    <property type="entry name" value="HTH_TETR_2"/>
    <property type="match status" value="1"/>
</dbReference>
<evidence type="ECO:0000259" key="3">
    <source>
        <dbReference type="PROSITE" id="PS50977"/>
    </source>
</evidence>
<dbReference type="InterPro" id="IPR050624">
    <property type="entry name" value="HTH-type_Tx_Regulator"/>
</dbReference>
<dbReference type="GO" id="GO:0003677">
    <property type="term" value="F:DNA binding"/>
    <property type="evidence" value="ECO:0007669"/>
    <property type="project" value="UniProtKB-UniRule"/>
</dbReference>
<sequence>MKSLNNNSQNKFIKECIFTSLMILMEKNKFKDISITDITNKAGVSRMAYYRNYKSKEEIITNYIDELFTEYKNEISICEKSDNYRKLCLFFAYFRNQEKLVINLNNSNLNYILLEKLDKCLYLLFENFYCEKNHPPEIAKHYINLMAGGLYKVVIEWIKGGMVESNERMAEIILGFAKK</sequence>